<proteinExistence type="predicted"/>
<dbReference type="Gramene" id="OE9A105446T1">
    <property type="protein sequence ID" value="OE9A105446C1"/>
    <property type="gene ID" value="OE9A105446"/>
</dbReference>
<feature type="compositionally biased region" description="Basic and acidic residues" evidence="1">
    <location>
        <begin position="43"/>
        <end position="77"/>
    </location>
</feature>
<reference evidence="2 3" key="1">
    <citation type="submission" date="2019-12" db="EMBL/GenBank/DDBJ databases">
        <authorList>
            <person name="Alioto T."/>
            <person name="Alioto T."/>
            <person name="Gomez Garrido J."/>
        </authorList>
    </citation>
    <scope>NUCLEOTIDE SEQUENCE [LARGE SCALE GENOMIC DNA]</scope>
</reference>
<feature type="region of interest" description="Disordered" evidence="1">
    <location>
        <begin position="1"/>
        <end position="20"/>
    </location>
</feature>
<dbReference type="AlphaFoldDB" id="A0A8S0T3T3"/>
<dbReference type="EMBL" id="CACTIH010005664">
    <property type="protein sequence ID" value="CAA3000022.1"/>
    <property type="molecule type" value="Genomic_DNA"/>
</dbReference>
<accession>A0A8S0T3T3</accession>
<organism evidence="2 3">
    <name type="scientific">Olea europaea subsp. europaea</name>
    <dbReference type="NCBI Taxonomy" id="158383"/>
    <lineage>
        <taxon>Eukaryota</taxon>
        <taxon>Viridiplantae</taxon>
        <taxon>Streptophyta</taxon>
        <taxon>Embryophyta</taxon>
        <taxon>Tracheophyta</taxon>
        <taxon>Spermatophyta</taxon>
        <taxon>Magnoliopsida</taxon>
        <taxon>eudicotyledons</taxon>
        <taxon>Gunneridae</taxon>
        <taxon>Pentapetalae</taxon>
        <taxon>asterids</taxon>
        <taxon>lamiids</taxon>
        <taxon>Lamiales</taxon>
        <taxon>Oleaceae</taxon>
        <taxon>Oleeae</taxon>
        <taxon>Olea</taxon>
    </lineage>
</organism>
<dbReference type="OrthoDB" id="1738818at2759"/>
<gene>
    <name evidence="2" type="ORF">OLEA9_A105446</name>
</gene>
<protein>
    <submittedName>
        <fullName evidence="2">Uncharacterized protein</fullName>
    </submittedName>
</protein>
<dbReference type="Proteomes" id="UP000594638">
    <property type="component" value="Unassembled WGS sequence"/>
</dbReference>
<comment type="caution">
    <text evidence="2">The sequence shown here is derived from an EMBL/GenBank/DDBJ whole genome shotgun (WGS) entry which is preliminary data.</text>
</comment>
<evidence type="ECO:0000313" key="3">
    <source>
        <dbReference type="Proteomes" id="UP000594638"/>
    </source>
</evidence>
<name>A0A8S0T3T3_OLEEU</name>
<evidence type="ECO:0000313" key="2">
    <source>
        <dbReference type="EMBL" id="CAA3000022.1"/>
    </source>
</evidence>
<sequence length="148" mass="16735">MARPMEVEKLERNMRAKENRVHAEDVIETDKDVLATAIEKLEKETPNSHLVEVHMEDDVETKNDKNVSATSEEKLEKAPNSQVEGKSKKKRKRTVISRSLPDQRSGTEKRRVAKTVIFGGLLNANVAEEVHRQAWNCGTVCSVTYPLP</sequence>
<evidence type="ECO:0000256" key="1">
    <source>
        <dbReference type="SAM" id="MobiDB-lite"/>
    </source>
</evidence>
<feature type="region of interest" description="Disordered" evidence="1">
    <location>
        <begin position="43"/>
        <end position="109"/>
    </location>
</feature>
<keyword evidence="3" id="KW-1185">Reference proteome</keyword>